<evidence type="ECO:0000313" key="4">
    <source>
        <dbReference type="Proteomes" id="UP001594351"/>
    </source>
</evidence>
<gene>
    <name evidence="3" type="ORF">ACFL27_17545</name>
</gene>
<accession>A0ABV6Z0N2</accession>
<reference evidence="3 4" key="1">
    <citation type="submission" date="2024-09" db="EMBL/GenBank/DDBJ databases">
        <title>Laminarin stimulates single cell rates of sulfate reduction while oxygen inhibits transcriptomic activity in coastal marine sediment.</title>
        <authorList>
            <person name="Lindsay M."/>
            <person name="Orcutt B."/>
            <person name="Emerson D."/>
            <person name="Stepanauskas R."/>
            <person name="D'Angelo T."/>
        </authorList>
    </citation>
    <scope>NUCLEOTIDE SEQUENCE [LARGE SCALE GENOMIC DNA]</scope>
    <source>
        <strain evidence="3">SAG AM-311-K15</strain>
    </source>
</reference>
<organism evidence="3 4">
    <name type="scientific">candidate division CSSED10-310 bacterium</name>
    <dbReference type="NCBI Taxonomy" id="2855610"/>
    <lineage>
        <taxon>Bacteria</taxon>
        <taxon>Bacteria division CSSED10-310</taxon>
    </lineage>
</organism>
<evidence type="ECO:0000313" key="3">
    <source>
        <dbReference type="EMBL" id="MFC1852000.1"/>
    </source>
</evidence>
<keyword evidence="1" id="KW-0472">Membrane</keyword>
<feature type="transmembrane region" description="Helical" evidence="1">
    <location>
        <begin position="299"/>
        <end position="326"/>
    </location>
</feature>
<evidence type="ECO:0000256" key="1">
    <source>
        <dbReference type="SAM" id="Phobius"/>
    </source>
</evidence>
<dbReference type="SUPFAM" id="SSF53448">
    <property type="entry name" value="Nucleotide-diphospho-sugar transferases"/>
    <property type="match status" value="1"/>
</dbReference>
<dbReference type="InterPro" id="IPR018639">
    <property type="entry name" value="DUF2062"/>
</dbReference>
<evidence type="ECO:0000259" key="2">
    <source>
        <dbReference type="Pfam" id="PF09835"/>
    </source>
</evidence>
<protein>
    <submittedName>
        <fullName evidence="3">DUF2062 domain-containing protein</fullName>
    </submittedName>
</protein>
<dbReference type="Proteomes" id="UP001594351">
    <property type="component" value="Unassembled WGS sequence"/>
</dbReference>
<keyword evidence="1" id="KW-0812">Transmembrane</keyword>
<comment type="caution">
    <text evidence="3">The sequence shown here is derived from an EMBL/GenBank/DDBJ whole genome shotgun (WGS) entry which is preliminary data.</text>
</comment>
<keyword evidence="4" id="KW-1185">Reference proteome</keyword>
<feature type="transmembrane region" description="Helical" evidence="1">
    <location>
        <begin position="395"/>
        <end position="420"/>
    </location>
</feature>
<feature type="domain" description="DUF2062" evidence="2">
    <location>
        <begin position="290"/>
        <end position="422"/>
    </location>
</feature>
<name>A0ABV6Z0N2_UNCC1</name>
<keyword evidence="1" id="KW-1133">Transmembrane helix</keyword>
<dbReference type="InterPro" id="IPR029044">
    <property type="entry name" value="Nucleotide-diphossugar_trans"/>
</dbReference>
<dbReference type="Pfam" id="PF09835">
    <property type="entry name" value="DUF2062"/>
    <property type="match status" value="1"/>
</dbReference>
<proteinExistence type="predicted"/>
<sequence length="425" mass="48765">MNENTTTPPRIQPLVVIRSLTGTNWLHNNVERALLLGLPVLLLSDHDGACEQQENPDVTVMKPDPHHDGARLQIAENWARINNYSHLITIDADKNLNLGELENVIPEIEQDPTSIIFGYRVSEGVFYSESGRLGQWWSKIWMRLACGYDAPDLNSGFRVFPIEVLNQVKSSAHAEDYEFDILIRAIWAGVQLNIVPVSIDHPPTRSVPDHDHRLSAKLQTLYTYSKLIVRNCLPLPHKKLFNVDQDAIEFSWSHPLRYVMNLHRRVSKKLSKEEQQLSLRHPIRSLKILHLERISPKEIALACMLGIFLGASPVLGFHTIAIIFYATRFRLNRAIAFYASNPCAPIFPPFIPAWEIELGFYFRNGRFITLTDLNTQEALFRTLCQEAHLRLWEYFLGWLVIGPLLALVVGFLVYSAALFYQRNFH</sequence>
<dbReference type="EMBL" id="JBHPBY010000252">
    <property type="protein sequence ID" value="MFC1852000.1"/>
    <property type="molecule type" value="Genomic_DNA"/>
</dbReference>